<evidence type="ECO:0000259" key="9">
    <source>
        <dbReference type="Pfam" id="PF01435"/>
    </source>
</evidence>
<feature type="domain" description="Peptidase M48" evidence="9">
    <location>
        <begin position="93"/>
        <end position="278"/>
    </location>
</feature>
<sequence length="506" mass="54861" precursor="true">MSRRITRCFIAGSLSLVLASPVVGQPQWQAPPLDFSVRDSGVRDLRDEDYSGPGLPNLASGASQAASNEEIQLGRAWLRQFRAHAPQWDDPISQDYLESLIARLLPHSGLGNANILVTLVESPTLNAFAVPGGVVGVNAGLFAFAEGEAALASVLAHELGHLSQRHYARGMARAEQTQIPAMAAMLAGMLIAAGGGGDAGIGVAMGSQAALLQDQLAYSRRFEQEADRIGLQAMTEAGFDPMAMVEMFRAMQRMASLQGGNPPEFLLTHPVTESRLSDTLDRAKRLGVEATPRDALEYHLIRARALLTIHDREPAQAVTRLAQDDAPPAAQRYLAALTDAEAGKTDPALRELDSLARELPDLAMLPASAAYVAFDAGRIDEAIERSRRQLRLMPGHVPATRLLGEALLQRDPDQAWRVLDALADRRPEDPQVFTLLAEAAGRSGREALGHLARAEQLQLTGHIDDAIRQLSVARRVAEQADDSQATNRIEQRREAFLGYREALEKF</sequence>
<dbReference type="PANTHER" id="PTHR22726">
    <property type="entry name" value="METALLOENDOPEPTIDASE OMA1"/>
    <property type="match status" value="1"/>
</dbReference>
<evidence type="ECO:0000256" key="4">
    <source>
        <dbReference type="ARBA" id="ARBA00022764"/>
    </source>
</evidence>
<dbReference type="OrthoDB" id="9810445at2"/>
<evidence type="ECO:0000256" key="5">
    <source>
        <dbReference type="ARBA" id="ARBA00022801"/>
    </source>
</evidence>
<feature type="signal peptide" evidence="8">
    <location>
        <begin position="1"/>
        <end position="24"/>
    </location>
</feature>
<dbReference type="InterPro" id="IPR011990">
    <property type="entry name" value="TPR-like_helical_dom_sf"/>
</dbReference>
<comment type="cofactor">
    <cofactor evidence="8">
        <name>Zn(2+)</name>
        <dbReference type="ChEBI" id="CHEBI:29105"/>
    </cofactor>
    <text evidence="8">Binds 1 zinc ion per subunit.</text>
</comment>
<dbReference type="InterPro" id="IPR001915">
    <property type="entry name" value="Peptidase_M48"/>
</dbReference>
<comment type="function">
    <text evidence="8">Functions as both a chaperone and a metalloprotease. Maintains the integrity of the outer membrane by promoting either the assembly or the elimination of outer membrane proteins, depending on their folding state.</text>
</comment>
<reference evidence="11" key="1">
    <citation type="submission" date="2016-10" db="EMBL/GenBank/DDBJ databases">
        <authorList>
            <person name="Varghese N."/>
            <person name="Submissions S."/>
        </authorList>
    </citation>
    <scope>NUCLEOTIDE SEQUENCE [LARGE SCALE GENOMIC DNA]</scope>
    <source>
        <strain evidence="11">CGMCC 1.6981</strain>
    </source>
</reference>
<dbReference type="InterPro" id="IPR030873">
    <property type="entry name" value="Protease_BepA"/>
</dbReference>
<keyword evidence="1 8" id="KW-0645">Protease</keyword>
<evidence type="ECO:0000256" key="1">
    <source>
        <dbReference type="ARBA" id="ARBA00022670"/>
    </source>
</evidence>
<evidence type="ECO:0000256" key="3">
    <source>
        <dbReference type="ARBA" id="ARBA00022729"/>
    </source>
</evidence>
<dbReference type="AlphaFoldDB" id="A0A1I7JHJ4"/>
<feature type="chain" id="PRO_5011802030" description="Putative beta-barrel assembly-enhancing protease" evidence="8">
    <location>
        <begin position="25"/>
        <end position="506"/>
    </location>
</feature>
<evidence type="ECO:0000313" key="10">
    <source>
        <dbReference type="EMBL" id="SFU84628.1"/>
    </source>
</evidence>
<feature type="binding site" evidence="8">
    <location>
        <position position="223"/>
    </location>
    <ligand>
        <name>Zn(2+)</name>
        <dbReference type="ChEBI" id="CHEBI:29105"/>
        <note>catalytic</note>
    </ligand>
</feature>
<accession>A0A1I7JHJ4</accession>
<name>A0A1I7JHJ4_9GAMM</name>
<evidence type="ECO:0000256" key="2">
    <source>
        <dbReference type="ARBA" id="ARBA00022723"/>
    </source>
</evidence>
<feature type="active site" evidence="8">
    <location>
        <position position="158"/>
    </location>
</feature>
<dbReference type="EC" id="3.4.-.-" evidence="8"/>
<proteinExistence type="inferred from homology"/>
<dbReference type="PANTHER" id="PTHR22726:SF1">
    <property type="entry name" value="METALLOENDOPEPTIDASE OMA1, MITOCHONDRIAL"/>
    <property type="match status" value="1"/>
</dbReference>
<evidence type="ECO:0000256" key="7">
    <source>
        <dbReference type="ARBA" id="ARBA00023049"/>
    </source>
</evidence>
<dbReference type="Gene3D" id="3.30.2010.10">
    <property type="entry name" value="Metalloproteases ('zincins'), catalytic domain"/>
    <property type="match status" value="1"/>
</dbReference>
<gene>
    <name evidence="10" type="ORF">SAMN04487955_110152</name>
</gene>
<dbReference type="RefSeq" id="WP_089796690.1">
    <property type="nucleotide sequence ID" value="NZ_FPBP01000010.1"/>
</dbReference>
<protein>
    <recommendedName>
        <fullName evidence="8">Putative beta-barrel assembly-enhancing protease</fullName>
        <ecNumber evidence="8">3.4.-.-</ecNumber>
    </recommendedName>
</protein>
<organism evidence="10 11">
    <name type="scientific">Halomonas korlensis</name>
    <dbReference type="NCBI Taxonomy" id="463301"/>
    <lineage>
        <taxon>Bacteria</taxon>
        <taxon>Pseudomonadati</taxon>
        <taxon>Pseudomonadota</taxon>
        <taxon>Gammaproteobacteria</taxon>
        <taxon>Oceanospirillales</taxon>
        <taxon>Halomonadaceae</taxon>
        <taxon>Halomonas</taxon>
    </lineage>
</organism>
<keyword evidence="11" id="KW-1185">Reference proteome</keyword>
<dbReference type="Pfam" id="PF14559">
    <property type="entry name" value="TPR_19"/>
    <property type="match status" value="1"/>
</dbReference>
<keyword evidence="4 8" id="KW-0574">Periplasm</keyword>
<dbReference type="GO" id="GO:0008270">
    <property type="term" value="F:zinc ion binding"/>
    <property type="evidence" value="ECO:0007669"/>
    <property type="project" value="UniProtKB-UniRule"/>
</dbReference>
<dbReference type="GO" id="GO:0004222">
    <property type="term" value="F:metalloendopeptidase activity"/>
    <property type="evidence" value="ECO:0007669"/>
    <property type="project" value="InterPro"/>
</dbReference>
<evidence type="ECO:0000256" key="8">
    <source>
        <dbReference type="HAMAP-Rule" id="MF_00997"/>
    </source>
</evidence>
<dbReference type="Pfam" id="PF01435">
    <property type="entry name" value="Peptidase_M48"/>
    <property type="match status" value="1"/>
</dbReference>
<dbReference type="Proteomes" id="UP000198693">
    <property type="component" value="Unassembled WGS sequence"/>
</dbReference>
<feature type="binding site" evidence="8">
    <location>
        <position position="157"/>
    </location>
    <ligand>
        <name>Zn(2+)</name>
        <dbReference type="ChEBI" id="CHEBI:29105"/>
        <note>catalytic</note>
    </ligand>
</feature>
<feature type="active site" description="Proton donor" evidence="8">
    <location>
        <position position="227"/>
    </location>
</feature>
<comment type="similarity">
    <text evidence="8">Belongs to the peptidase M48 family. BepA subfamily.</text>
</comment>
<keyword evidence="7 8" id="KW-0482">Metalloprotease</keyword>
<dbReference type="HAMAP" id="MF_00997">
    <property type="entry name" value="Protease_BepA"/>
    <property type="match status" value="1"/>
</dbReference>
<keyword evidence="5 8" id="KW-0378">Hydrolase</keyword>
<feature type="binding site" evidence="8">
    <location>
        <position position="161"/>
    </location>
    <ligand>
        <name>Zn(2+)</name>
        <dbReference type="ChEBI" id="CHEBI:29105"/>
        <note>catalytic</note>
    </ligand>
</feature>
<keyword evidence="2 8" id="KW-0479">Metal-binding</keyword>
<keyword evidence="6 8" id="KW-0862">Zinc</keyword>
<dbReference type="GO" id="GO:0042597">
    <property type="term" value="C:periplasmic space"/>
    <property type="evidence" value="ECO:0007669"/>
    <property type="project" value="UniProtKB-SubCell"/>
</dbReference>
<dbReference type="STRING" id="463301.SAMN04487955_110152"/>
<keyword evidence="3 8" id="KW-0732">Signal</keyword>
<dbReference type="Gene3D" id="1.25.40.10">
    <property type="entry name" value="Tetratricopeptide repeat domain"/>
    <property type="match status" value="1"/>
</dbReference>
<dbReference type="InterPro" id="IPR051156">
    <property type="entry name" value="Mito/Outer_Membr_Metalloprot"/>
</dbReference>
<dbReference type="SUPFAM" id="SSF48452">
    <property type="entry name" value="TPR-like"/>
    <property type="match status" value="1"/>
</dbReference>
<evidence type="ECO:0000313" key="11">
    <source>
        <dbReference type="Proteomes" id="UP000198693"/>
    </source>
</evidence>
<dbReference type="EMBL" id="FPBP01000010">
    <property type="protein sequence ID" value="SFU84628.1"/>
    <property type="molecule type" value="Genomic_DNA"/>
</dbReference>
<dbReference type="GO" id="GO:0016020">
    <property type="term" value="C:membrane"/>
    <property type="evidence" value="ECO:0007669"/>
    <property type="project" value="InterPro"/>
</dbReference>
<dbReference type="GO" id="GO:0051603">
    <property type="term" value="P:proteolysis involved in protein catabolic process"/>
    <property type="evidence" value="ECO:0007669"/>
    <property type="project" value="TreeGrafter"/>
</dbReference>
<comment type="subcellular location">
    <subcellularLocation>
        <location evidence="8">Periplasm</location>
    </subcellularLocation>
</comment>
<evidence type="ECO:0000256" key="6">
    <source>
        <dbReference type="ARBA" id="ARBA00022833"/>
    </source>
</evidence>